<dbReference type="EMBL" id="REGN01000481">
    <property type="protein sequence ID" value="RNA41579.1"/>
    <property type="molecule type" value="Genomic_DNA"/>
</dbReference>
<evidence type="ECO:0000256" key="1">
    <source>
        <dbReference type="SAM" id="MobiDB-lite"/>
    </source>
</evidence>
<name>A0A3M7T0Y5_BRAPC</name>
<keyword evidence="2" id="KW-1133">Transmembrane helix</keyword>
<dbReference type="Proteomes" id="UP000276133">
    <property type="component" value="Unassembled WGS sequence"/>
</dbReference>
<evidence type="ECO:0000313" key="4">
    <source>
        <dbReference type="Proteomes" id="UP000276133"/>
    </source>
</evidence>
<keyword evidence="2" id="KW-0472">Membrane</keyword>
<feature type="compositionally biased region" description="Basic and acidic residues" evidence="1">
    <location>
        <begin position="288"/>
        <end position="299"/>
    </location>
</feature>
<comment type="caution">
    <text evidence="3">The sequence shown here is derived from an EMBL/GenBank/DDBJ whole genome shotgun (WGS) entry which is preliminary data.</text>
</comment>
<feature type="compositionally biased region" description="Basic and acidic residues" evidence="1">
    <location>
        <begin position="231"/>
        <end position="249"/>
    </location>
</feature>
<proteinExistence type="predicted"/>
<keyword evidence="4" id="KW-1185">Reference proteome</keyword>
<evidence type="ECO:0000256" key="2">
    <source>
        <dbReference type="SAM" id="Phobius"/>
    </source>
</evidence>
<feature type="transmembrane region" description="Helical" evidence="2">
    <location>
        <begin position="46"/>
        <end position="67"/>
    </location>
</feature>
<keyword evidence="2" id="KW-0812">Transmembrane</keyword>
<evidence type="ECO:0000313" key="3">
    <source>
        <dbReference type="EMBL" id="RNA41579.1"/>
    </source>
</evidence>
<feature type="region of interest" description="Disordered" evidence="1">
    <location>
        <begin position="356"/>
        <end position="378"/>
    </location>
</feature>
<feature type="region of interest" description="Disordered" evidence="1">
    <location>
        <begin position="288"/>
        <end position="326"/>
    </location>
</feature>
<gene>
    <name evidence="3" type="ORF">BpHYR1_004974</name>
</gene>
<sequence>MMFLLIKNSQFKKSLIFCKIKSISSYLDLLIYLFEAIDTEYPKVFALALVFSLLVTVLVLGGALFAYHRWQKSKSNENGPNRGFRLAMPNRRANYQDQMLNLDSSGDNKFPNGSLDLEFTNPAYEENKVENDDLNFTDFTGSREMGIDIGTLEGPMSPKQPAMVEEISEKKDDLKHLRNILDECLKSESLDSNHDSSNVGMNKLYRASNLENLKIQEDEINFEYFEEFRKNQHTQDARKDSMAKEKPGSIDEENSFDEKTESVANIFSTNIEQNLPELFGQYLDESKANHSEQMEKQLDQESLESVPKDSLNVSTDEPSEDEDFKPIDKNAFKNFRVESNNKFVIDESKSSFKEMIKLQKESTESGASSPKEFDHQALKDKENKIDMFKFLSGGIGNF</sequence>
<dbReference type="AlphaFoldDB" id="A0A3M7T0Y5"/>
<feature type="region of interest" description="Disordered" evidence="1">
    <location>
        <begin position="231"/>
        <end position="258"/>
    </location>
</feature>
<protein>
    <submittedName>
        <fullName evidence="3">Uncharacterized protein</fullName>
    </submittedName>
</protein>
<reference evidence="3 4" key="1">
    <citation type="journal article" date="2018" name="Sci. Rep.">
        <title>Genomic signatures of local adaptation to the degree of environmental predictability in rotifers.</title>
        <authorList>
            <person name="Franch-Gras L."/>
            <person name="Hahn C."/>
            <person name="Garcia-Roger E.M."/>
            <person name="Carmona M.J."/>
            <person name="Serra M."/>
            <person name="Gomez A."/>
        </authorList>
    </citation>
    <scope>NUCLEOTIDE SEQUENCE [LARGE SCALE GENOMIC DNA]</scope>
    <source>
        <strain evidence="3">HYR1</strain>
    </source>
</reference>
<accession>A0A3M7T0Y5</accession>
<organism evidence="3 4">
    <name type="scientific">Brachionus plicatilis</name>
    <name type="common">Marine rotifer</name>
    <name type="synonym">Brachionus muelleri</name>
    <dbReference type="NCBI Taxonomy" id="10195"/>
    <lineage>
        <taxon>Eukaryota</taxon>
        <taxon>Metazoa</taxon>
        <taxon>Spiralia</taxon>
        <taxon>Gnathifera</taxon>
        <taxon>Rotifera</taxon>
        <taxon>Eurotatoria</taxon>
        <taxon>Monogononta</taxon>
        <taxon>Pseudotrocha</taxon>
        <taxon>Ploima</taxon>
        <taxon>Brachionidae</taxon>
        <taxon>Brachionus</taxon>
    </lineage>
</organism>